<dbReference type="SUPFAM" id="SSF46689">
    <property type="entry name" value="Homeodomain-like"/>
    <property type="match status" value="1"/>
</dbReference>
<organism evidence="5 6">
    <name type="scientific">Endozoicomonas lisbonensis</name>
    <dbReference type="NCBI Taxonomy" id="3120522"/>
    <lineage>
        <taxon>Bacteria</taxon>
        <taxon>Pseudomonadati</taxon>
        <taxon>Pseudomonadota</taxon>
        <taxon>Gammaproteobacteria</taxon>
        <taxon>Oceanospirillales</taxon>
        <taxon>Endozoicomonadaceae</taxon>
        <taxon>Endozoicomonas</taxon>
    </lineage>
</organism>
<evidence type="ECO:0000256" key="3">
    <source>
        <dbReference type="ARBA" id="ARBA00023163"/>
    </source>
</evidence>
<reference evidence="5 6" key="1">
    <citation type="submission" date="2024-06" db="EMBL/GenBank/DDBJ databases">
        <title>Genomic Encyclopedia of Type Strains, Phase V (KMG-V): Genome sequencing to study the core and pangenomes of soil and plant-associated prokaryotes.</title>
        <authorList>
            <person name="Whitman W."/>
        </authorList>
    </citation>
    <scope>NUCLEOTIDE SEQUENCE [LARGE SCALE GENOMIC DNA]</scope>
    <source>
        <strain evidence="5 6">NE40</strain>
    </source>
</reference>
<dbReference type="PROSITE" id="PS01124">
    <property type="entry name" value="HTH_ARAC_FAMILY_2"/>
    <property type="match status" value="1"/>
</dbReference>
<protein>
    <submittedName>
        <fullName evidence="5">AraC family transcriptional regulator</fullName>
    </submittedName>
</protein>
<gene>
    <name evidence="5" type="ORF">V5J35_002606</name>
</gene>
<dbReference type="EMBL" id="JBEWTB010000002">
    <property type="protein sequence ID" value="MET4757414.1"/>
    <property type="molecule type" value="Genomic_DNA"/>
</dbReference>
<evidence type="ECO:0000313" key="6">
    <source>
        <dbReference type="Proteomes" id="UP001549366"/>
    </source>
</evidence>
<keyword evidence="6" id="KW-1185">Reference proteome</keyword>
<dbReference type="Gene3D" id="1.10.10.60">
    <property type="entry name" value="Homeodomain-like"/>
    <property type="match status" value="2"/>
</dbReference>
<evidence type="ECO:0000313" key="5">
    <source>
        <dbReference type="EMBL" id="MET4757414.1"/>
    </source>
</evidence>
<keyword evidence="1" id="KW-0805">Transcription regulation</keyword>
<accession>A0ABV2SJ52</accession>
<evidence type="ECO:0000256" key="2">
    <source>
        <dbReference type="ARBA" id="ARBA00023125"/>
    </source>
</evidence>
<dbReference type="PANTHER" id="PTHR46796">
    <property type="entry name" value="HTH-TYPE TRANSCRIPTIONAL ACTIVATOR RHAS-RELATED"/>
    <property type="match status" value="1"/>
</dbReference>
<dbReference type="InterPro" id="IPR018060">
    <property type="entry name" value="HTH_AraC"/>
</dbReference>
<name>A0ABV2SJ52_9GAMM</name>
<evidence type="ECO:0000259" key="4">
    <source>
        <dbReference type="PROSITE" id="PS01124"/>
    </source>
</evidence>
<dbReference type="Proteomes" id="UP001549366">
    <property type="component" value="Unassembled WGS sequence"/>
</dbReference>
<keyword evidence="2" id="KW-0238">DNA-binding</keyword>
<feature type="domain" description="HTH araC/xylS-type" evidence="4">
    <location>
        <begin position="28"/>
        <end position="129"/>
    </location>
</feature>
<proteinExistence type="predicted"/>
<evidence type="ECO:0000256" key="1">
    <source>
        <dbReference type="ARBA" id="ARBA00023015"/>
    </source>
</evidence>
<dbReference type="PANTHER" id="PTHR46796:SF2">
    <property type="entry name" value="TRANSCRIPTIONAL REGULATORY PROTEIN"/>
    <property type="match status" value="1"/>
</dbReference>
<dbReference type="SMART" id="SM00342">
    <property type="entry name" value="HTH_ARAC"/>
    <property type="match status" value="1"/>
</dbReference>
<keyword evidence="3" id="KW-0804">Transcription</keyword>
<comment type="caution">
    <text evidence="5">The sequence shown here is derived from an EMBL/GenBank/DDBJ whole genome shotgun (WGS) entry which is preliminary data.</text>
</comment>
<sequence>MNHSQPFSLIPEEQLLSSLSPLWKKRFRRAIDYLKSTLDRLPPPSWDEVAAHAAISPYHFHRMFRTVFQEPPGQYLRRLRLQAVLYDLVIYPDRSVTEIALSCGFSSSQSLAKALRRELDTSAKTIRFRFLQEGWDAIEQLLLPTGRKETGLEQSIARDIEFHIQYYPARALSVRHYPQTRDWEKVLEAGYGSGTDVYGLFPMKDMDKPEKEQAYRIGRLADSEAEANLILPAATYLCCRVRLNSLVAYFTLWDAVYSRVLSMDTEPDPAGYAIEVFHYQDEWQKDIMDITICLTIKSE</sequence>
<dbReference type="RefSeq" id="WP_354007572.1">
    <property type="nucleotide sequence ID" value="NZ_JBEWTA010000001.1"/>
</dbReference>
<dbReference type="InterPro" id="IPR050204">
    <property type="entry name" value="AraC_XylS_family_regulators"/>
</dbReference>
<dbReference type="Pfam" id="PF12833">
    <property type="entry name" value="HTH_18"/>
    <property type="match status" value="1"/>
</dbReference>
<dbReference type="InterPro" id="IPR009057">
    <property type="entry name" value="Homeodomain-like_sf"/>
</dbReference>